<dbReference type="GO" id="GO:0006355">
    <property type="term" value="P:regulation of DNA-templated transcription"/>
    <property type="evidence" value="ECO:0007669"/>
    <property type="project" value="InterPro"/>
</dbReference>
<sequence>MDWINVISSLKAAGLSLEEIAKEVDCSVSLLRALSRKARGKRLSYDVGRKLEYLYEKYRQPDAA</sequence>
<comment type="caution">
    <text evidence="2">The sequence shown here is derived from an EMBL/GenBank/DDBJ whole genome shotgun (WGS) entry which is preliminary data.</text>
</comment>
<feature type="domain" description="HTH merR-type" evidence="1">
    <location>
        <begin position="1"/>
        <end position="26"/>
    </location>
</feature>
<accession>A0A844GHN8</accession>
<dbReference type="InterPro" id="IPR000551">
    <property type="entry name" value="MerR-type_HTH_dom"/>
</dbReference>
<dbReference type="Proteomes" id="UP000446658">
    <property type="component" value="Unassembled WGS sequence"/>
</dbReference>
<evidence type="ECO:0000259" key="1">
    <source>
        <dbReference type="PROSITE" id="PS50937"/>
    </source>
</evidence>
<protein>
    <submittedName>
        <fullName evidence="2">Transcriptional regulator</fullName>
    </submittedName>
</protein>
<name>A0A844GHN8_9NEIS</name>
<evidence type="ECO:0000313" key="2">
    <source>
        <dbReference type="EMBL" id="MTD34005.1"/>
    </source>
</evidence>
<organism evidence="2 3">
    <name type="scientific">Paludibacterium denitrificans</name>
    <dbReference type="NCBI Taxonomy" id="2675226"/>
    <lineage>
        <taxon>Bacteria</taxon>
        <taxon>Pseudomonadati</taxon>
        <taxon>Pseudomonadota</taxon>
        <taxon>Betaproteobacteria</taxon>
        <taxon>Neisseriales</taxon>
        <taxon>Chromobacteriaceae</taxon>
        <taxon>Paludibacterium</taxon>
    </lineage>
</organism>
<proteinExistence type="predicted"/>
<dbReference type="AlphaFoldDB" id="A0A844GHN8"/>
<dbReference type="EMBL" id="WLYX01000001">
    <property type="protein sequence ID" value="MTD34005.1"/>
    <property type="molecule type" value="Genomic_DNA"/>
</dbReference>
<gene>
    <name evidence="2" type="ORF">GKE73_16340</name>
</gene>
<dbReference type="GO" id="GO:0003677">
    <property type="term" value="F:DNA binding"/>
    <property type="evidence" value="ECO:0007669"/>
    <property type="project" value="InterPro"/>
</dbReference>
<dbReference type="PROSITE" id="PS50937">
    <property type="entry name" value="HTH_MERR_2"/>
    <property type="match status" value="1"/>
</dbReference>
<keyword evidence="3" id="KW-1185">Reference proteome</keyword>
<evidence type="ECO:0000313" key="3">
    <source>
        <dbReference type="Proteomes" id="UP000446658"/>
    </source>
</evidence>
<reference evidence="2 3" key="1">
    <citation type="submission" date="2019-11" db="EMBL/GenBank/DDBJ databases">
        <title>Draft genome sequence of Paludibacterium sp. dN18-1.</title>
        <authorList>
            <person name="Im W.-T."/>
        </authorList>
    </citation>
    <scope>NUCLEOTIDE SEQUENCE [LARGE SCALE GENOMIC DNA]</scope>
    <source>
        <strain evidence="3">dN 18-1</strain>
    </source>
</reference>